<protein>
    <submittedName>
        <fullName evidence="3">Uncharacterized protein</fullName>
    </submittedName>
</protein>
<keyword evidence="4" id="KW-1185">Reference proteome</keyword>
<keyword evidence="1" id="KW-0175">Coiled coil</keyword>
<sequence>MESMEDGELSWIVVCTLWDSHVANLEEIEIQLFDRTWEEGIVRVMQATLARLVFHHRAELESRASLDSNRMENEVLKSELEGVKEELKLAKFEGCQQRRLKLRVREANYMLKVKVMHLKTSLRETEDKIETLQDEGEDLRKENAALLSDDNFMEDEGYNWYRQDKDENEEDLAFINAELEDPEPLHSEEIVADDEEDPEEPPFKDDTIALDDD</sequence>
<dbReference type="AlphaFoldDB" id="A0AAD8WIK9"/>
<evidence type="ECO:0000313" key="4">
    <source>
        <dbReference type="Proteomes" id="UP001231189"/>
    </source>
</evidence>
<evidence type="ECO:0000313" key="3">
    <source>
        <dbReference type="EMBL" id="KAK1663744.1"/>
    </source>
</evidence>
<evidence type="ECO:0000256" key="2">
    <source>
        <dbReference type="SAM" id="MobiDB-lite"/>
    </source>
</evidence>
<name>A0AAD8WIK9_LOLMU</name>
<dbReference type="Proteomes" id="UP001231189">
    <property type="component" value="Unassembled WGS sequence"/>
</dbReference>
<feature type="compositionally biased region" description="Acidic residues" evidence="2">
    <location>
        <begin position="190"/>
        <end position="200"/>
    </location>
</feature>
<accession>A0AAD8WIK9</accession>
<dbReference type="EMBL" id="JAUUTY010000003">
    <property type="protein sequence ID" value="KAK1663744.1"/>
    <property type="molecule type" value="Genomic_DNA"/>
</dbReference>
<comment type="caution">
    <text evidence="3">The sequence shown here is derived from an EMBL/GenBank/DDBJ whole genome shotgun (WGS) entry which is preliminary data.</text>
</comment>
<proteinExistence type="predicted"/>
<feature type="region of interest" description="Disordered" evidence="2">
    <location>
        <begin position="177"/>
        <end position="213"/>
    </location>
</feature>
<evidence type="ECO:0000256" key="1">
    <source>
        <dbReference type="SAM" id="Coils"/>
    </source>
</evidence>
<reference evidence="3" key="1">
    <citation type="submission" date="2023-07" db="EMBL/GenBank/DDBJ databases">
        <title>A chromosome-level genome assembly of Lolium multiflorum.</title>
        <authorList>
            <person name="Chen Y."/>
            <person name="Copetti D."/>
            <person name="Kolliker R."/>
            <person name="Studer B."/>
        </authorList>
    </citation>
    <scope>NUCLEOTIDE SEQUENCE</scope>
    <source>
        <strain evidence="3">02402/16</strain>
        <tissue evidence="3">Leaf</tissue>
    </source>
</reference>
<gene>
    <name evidence="3" type="ORF">QYE76_051903</name>
</gene>
<organism evidence="3 4">
    <name type="scientific">Lolium multiflorum</name>
    <name type="common">Italian ryegrass</name>
    <name type="synonym">Lolium perenne subsp. multiflorum</name>
    <dbReference type="NCBI Taxonomy" id="4521"/>
    <lineage>
        <taxon>Eukaryota</taxon>
        <taxon>Viridiplantae</taxon>
        <taxon>Streptophyta</taxon>
        <taxon>Embryophyta</taxon>
        <taxon>Tracheophyta</taxon>
        <taxon>Spermatophyta</taxon>
        <taxon>Magnoliopsida</taxon>
        <taxon>Liliopsida</taxon>
        <taxon>Poales</taxon>
        <taxon>Poaceae</taxon>
        <taxon>BOP clade</taxon>
        <taxon>Pooideae</taxon>
        <taxon>Poodae</taxon>
        <taxon>Poeae</taxon>
        <taxon>Poeae Chloroplast Group 2 (Poeae type)</taxon>
        <taxon>Loliodinae</taxon>
        <taxon>Loliinae</taxon>
        <taxon>Lolium</taxon>
    </lineage>
</organism>
<feature type="coiled-coil region" evidence="1">
    <location>
        <begin position="66"/>
        <end position="149"/>
    </location>
</feature>